<dbReference type="AlphaFoldDB" id="A0A9Q3UMY6"/>
<evidence type="ECO:0000313" key="2">
    <source>
        <dbReference type="EMBL" id="MCC4308424.1"/>
    </source>
</evidence>
<name>A0A9Q3UMY6_9GAMM</name>
<sequence>MFDHIYTYAKDYPATKAFYEATLSALGYSIQAEFVAEWNQDFPTQRRCGFGNNGKPSYWIIESREAVTPRHLAFAAASRRLVDDFYKQAMASGGADNGKPGLRPWYHENYYGAFVIDPDGNNIEAVCHTPA</sequence>
<dbReference type="PANTHER" id="PTHR35006:SF2">
    <property type="entry name" value="GLYOXALASE FAMILY PROTEIN (AFU_ORTHOLOGUE AFUA_5G14830)"/>
    <property type="match status" value="1"/>
</dbReference>
<reference evidence="2" key="1">
    <citation type="submission" date="2021-10" db="EMBL/GenBank/DDBJ databases">
        <title>The diversity and Nitrogen Metabolism of Culturable Nitrate-Utilizing Bacteria Within the Oxygen Minimum Zone of the Changjiang (Yangtze River)Estuary.</title>
        <authorList>
            <person name="Zhang D."/>
            <person name="Zheng J."/>
            <person name="Liu S."/>
            <person name="He W."/>
        </authorList>
    </citation>
    <scope>NUCLEOTIDE SEQUENCE</scope>
    <source>
        <strain evidence="2">FXH-223</strain>
    </source>
</reference>
<proteinExistence type="predicted"/>
<dbReference type="PROSITE" id="PS51819">
    <property type="entry name" value="VOC"/>
    <property type="match status" value="1"/>
</dbReference>
<comment type="caution">
    <text evidence="2">The sequence shown here is derived from an EMBL/GenBank/DDBJ whole genome shotgun (WGS) entry which is preliminary data.</text>
</comment>
<dbReference type="RefSeq" id="WP_228233626.1">
    <property type="nucleotide sequence ID" value="NZ_JAJGNA010000006.1"/>
</dbReference>
<dbReference type="Gene3D" id="3.10.180.10">
    <property type="entry name" value="2,3-Dihydroxybiphenyl 1,2-Dioxygenase, domain 1"/>
    <property type="match status" value="1"/>
</dbReference>
<evidence type="ECO:0000313" key="3">
    <source>
        <dbReference type="Proteomes" id="UP001108027"/>
    </source>
</evidence>
<evidence type="ECO:0000259" key="1">
    <source>
        <dbReference type="PROSITE" id="PS51819"/>
    </source>
</evidence>
<dbReference type="InterPro" id="IPR029068">
    <property type="entry name" value="Glyas_Bleomycin-R_OHBP_Dase"/>
</dbReference>
<dbReference type="CDD" id="cd07262">
    <property type="entry name" value="VOC_like"/>
    <property type="match status" value="1"/>
</dbReference>
<dbReference type="SUPFAM" id="SSF54593">
    <property type="entry name" value="Glyoxalase/Bleomycin resistance protein/Dihydroxybiphenyl dioxygenase"/>
    <property type="match status" value="1"/>
</dbReference>
<feature type="domain" description="VOC" evidence="1">
    <location>
        <begin position="1"/>
        <end position="128"/>
    </location>
</feature>
<accession>A0A9Q3UMY6</accession>
<dbReference type="EMBL" id="JAJGNA010000006">
    <property type="protein sequence ID" value="MCC4308424.1"/>
    <property type="molecule type" value="Genomic_DNA"/>
</dbReference>
<gene>
    <name evidence="2" type="ORF">LL252_07540</name>
</gene>
<dbReference type="PANTHER" id="PTHR35006">
    <property type="entry name" value="GLYOXALASE FAMILY PROTEIN (AFU_ORTHOLOGUE AFUA_5G14830)"/>
    <property type="match status" value="1"/>
</dbReference>
<keyword evidence="3" id="KW-1185">Reference proteome</keyword>
<dbReference type="Proteomes" id="UP001108027">
    <property type="component" value="Unassembled WGS sequence"/>
</dbReference>
<protein>
    <submittedName>
        <fullName evidence="2">VOC family protein</fullName>
    </submittedName>
</protein>
<dbReference type="Pfam" id="PF00903">
    <property type="entry name" value="Glyoxalase"/>
    <property type="match status" value="1"/>
</dbReference>
<dbReference type="InterPro" id="IPR004360">
    <property type="entry name" value="Glyas_Fos-R_dOase_dom"/>
</dbReference>
<dbReference type="InterPro" id="IPR037523">
    <property type="entry name" value="VOC_core"/>
</dbReference>
<organism evidence="2 3">
    <name type="scientific">Alloalcanivorax marinus</name>
    <dbReference type="NCBI Taxonomy" id="1177169"/>
    <lineage>
        <taxon>Bacteria</taxon>
        <taxon>Pseudomonadati</taxon>
        <taxon>Pseudomonadota</taxon>
        <taxon>Gammaproteobacteria</taxon>
        <taxon>Oceanospirillales</taxon>
        <taxon>Alcanivoracaceae</taxon>
        <taxon>Alloalcanivorax</taxon>
    </lineage>
</organism>